<sequence length="345" mass="38679">MSVVNEMLRELQDSQPVKQQLNFQPVAKKFSLSPIVTGLFIGVGILILAWYFFSMDGTASNKLDGNQAKQLVAHEQSNTKPGVNKIKSENTAEKQSALKPIVKEIVSKSKKTIVASKEKATGQLEENKKVSFSKRQILKEESKKAPLIQSEIKTKSLATQLNEKLRSIQSEKKLFGAEHAITKLKVLVQQNPRFDPARLQLIKTAWESKHPELSSFLQRAVKESPSQPAFRIAAARYFVEQNDLATAESFLLDLSQLNEVQPSLLQTRAIIRQKQSRHQLAIQDYGRILGISPNRGDIYIALGISLEALGQINQAKLSFQNALKDNRLSSQQVEFVRQKLSIHQG</sequence>
<protein>
    <submittedName>
        <fullName evidence="2">Uncharacterized protein</fullName>
    </submittedName>
</protein>
<evidence type="ECO:0000313" key="2">
    <source>
        <dbReference type="EMBL" id="TQV88537.1"/>
    </source>
</evidence>
<comment type="caution">
    <text evidence="2">The sequence shown here is derived from an EMBL/GenBank/DDBJ whole genome shotgun (WGS) entry which is preliminary data.</text>
</comment>
<feature type="transmembrane region" description="Helical" evidence="1">
    <location>
        <begin position="32"/>
        <end position="53"/>
    </location>
</feature>
<dbReference type="Gene3D" id="1.25.40.10">
    <property type="entry name" value="Tetratricopeptide repeat domain"/>
    <property type="match status" value="1"/>
</dbReference>
<evidence type="ECO:0000313" key="3">
    <source>
        <dbReference type="Proteomes" id="UP000315439"/>
    </source>
</evidence>
<dbReference type="SUPFAM" id="SSF48452">
    <property type="entry name" value="TPR-like"/>
    <property type="match status" value="1"/>
</dbReference>
<keyword evidence="1" id="KW-0472">Membrane</keyword>
<reference evidence="2 3" key="1">
    <citation type="submission" date="2019-07" db="EMBL/GenBank/DDBJ databases">
        <title>Draft genome for Aliikangiella sp. M105.</title>
        <authorList>
            <person name="Wang G."/>
        </authorList>
    </citation>
    <scope>NUCLEOTIDE SEQUENCE [LARGE SCALE GENOMIC DNA]</scope>
    <source>
        <strain evidence="2 3">M105</strain>
    </source>
</reference>
<proteinExistence type="predicted"/>
<dbReference type="Proteomes" id="UP000315439">
    <property type="component" value="Unassembled WGS sequence"/>
</dbReference>
<organism evidence="2 3">
    <name type="scientific">Aliikangiella coralliicola</name>
    <dbReference type="NCBI Taxonomy" id="2592383"/>
    <lineage>
        <taxon>Bacteria</taxon>
        <taxon>Pseudomonadati</taxon>
        <taxon>Pseudomonadota</taxon>
        <taxon>Gammaproteobacteria</taxon>
        <taxon>Oceanospirillales</taxon>
        <taxon>Pleioneaceae</taxon>
        <taxon>Aliikangiella</taxon>
    </lineage>
</organism>
<keyword evidence="3" id="KW-1185">Reference proteome</keyword>
<dbReference type="EMBL" id="VIKS01000004">
    <property type="protein sequence ID" value="TQV88537.1"/>
    <property type="molecule type" value="Genomic_DNA"/>
</dbReference>
<keyword evidence="1" id="KW-1133">Transmembrane helix</keyword>
<gene>
    <name evidence="2" type="ORF">FLL46_08435</name>
</gene>
<keyword evidence="1" id="KW-0812">Transmembrane</keyword>
<evidence type="ECO:0000256" key="1">
    <source>
        <dbReference type="SAM" id="Phobius"/>
    </source>
</evidence>
<dbReference type="OrthoDB" id="5406098at2"/>
<dbReference type="InterPro" id="IPR011990">
    <property type="entry name" value="TPR-like_helical_dom_sf"/>
</dbReference>
<accession>A0A545UGF4</accession>
<dbReference type="AlphaFoldDB" id="A0A545UGF4"/>
<name>A0A545UGF4_9GAMM</name>
<dbReference type="RefSeq" id="WP_142893045.1">
    <property type="nucleotide sequence ID" value="NZ_ML660162.1"/>
</dbReference>